<reference evidence="5" key="1">
    <citation type="submission" date="2018-03" db="EMBL/GenBank/DDBJ databases">
        <authorList>
            <person name="Guldener U."/>
        </authorList>
    </citation>
    <scope>NUCLEOTIDE SEQUENCE</scope>
</reference>
<dbReference type="InterPro" id="IPR003959">
    <property type="entry name" value="ATPase_AAA_core"/>
</dbReference>
<accession>A0AAE8N2I5</accession>
<dbReference type="Gene3D" id="3.40.50.300">
    <property type="entry name" value="P-loop containing nucleotide triphosphate hydrolases"/>
    <property type="match status" value="1"/>
</dbReference>
<feature type="domain" description="AAA+ ATPase" evidence="4">
    <location>
        <begin position="485"/>
        <end position="612"/>
    </location>
</feature>
<dbReference type="CDD" id="cd19481">
    <property type="entry name" value="RecA-like_protease"/>
    <property type="match status" value="1"/>
</dbReference>
<feature type="compositionally biased region" description="Basic and acidic residues" evidence="3">
    <location>
        <begin position="35"/>
        <end position="48"/>
    </location>
</feature>
<dbReference type="PANTHER" id="PTHR46411">
    <property type="entry name" value="FAMILY ATPASE, PUTATIVE-RELATED"/>
    <property type="match status" value="1"/>
</dbReference>
<sequence>MKKLGRAKDDVSELVWKWRCKVLPPKDGFDRTLKEIESSDYDTTEKPAPKPKARVPEPAGPAMQVKVTHWYEGRDSDPSSDRYDWQLYPPKTMSAASVKTIEDTSIAVYKIKDKDKPAVGNRFPLKTHKIHIFNRELLEAIAPILKKHDLHVNVSTSHIFMAPFEPLYFSMSEFIGLRKATPDNTSLKRVLELLLKVLDEAFSSRRTEVKSLRAQKLINFANAWTFFPADTVLYTYGRNAESLSKVVSCSYSIMSINLMVKVLIFDGTGFVWRKTSLKIPNFKGNVPITELSHYPLEFHEDPEGLKKTLTSRGRKVLDFQGLCYQTYNGVAVGIKADQHNVEGRILIDVAGYNKYELSQGKREADDPETKKNAATKRVEIQETTNDKNKSAVRRLSEEEQLEIKNEMLEKEHLLMFIGPLIEGYALKNKLWLSFYVEDILPMVWNDTAFDHLVYDEQQKDLVMSFVEHHGKKQDSFDDVIVGKGQGLVMLLSGPPGTGKTLTAEAVADRTHRPLFYLQAEDLGVSAATLGANLKRLFSMAIDWNAVVLLDEADVFMAERNPNDIMRNELVSIFLRELEYFRGIVFLTTNLYHTIDSAFRSRVNLHLLFKPLTTEARRLVWAKFLGRLPSAGGEGGDDDDAAMKVDIADEEMGELALWRMNGREIKNSVKMAQLWCDFKGYTITLEKLESAIKSTSPHVTKEGEHDQSLYD</sequence>
<dbReference type="InterPro" id="IPR027417">
    <property type="entry name" value="P-loop_NTPase"/>
</dbReference>
<dbReference type="SMART" id="SM00382">
    <property type="entry name" value="AAA"/>
    <property type="match status" value="1"/>
</dbReference>
<dbReference type="Pfam" id="PF00004">
    <property type="entry name" value="AAA"/>
    <property type="match status" value="1"/>
</dbReference>
<dbReference type="SUPFAM" id="SSF52540">
    <property type="entry name" value="P-loop containing nucleoside triphosphate hydrolases"/>
    <property type="match status" value="1"/>
</dbReference>
<keyword evidence="1" id="KW-0547">Nucleotide-binding</keyword>
<organism evidence="5 6">
    <name type="scientific">Cephalotrichum gorgonifer</name>
    <dbReference type="NCBI Taxonomy" id="2041049"/>
    <lineage>
        <taxon>Eukaryota</taxon>
        <taxon>Fungi</taxon>
        <taxon>Dikarya</taxon>
        <taxon>Ascomycota</taxon>
        <taxon>Pezizomycotina</taxon>
        <taxon>Sordariomycetes</taxon>
        <taxon>Hypocreomycetidae</taxon>
        <taxon>Microascales</taxon>
        <taxon>Microascaceae</taxon>
        <taxon>Cephalotrichum</taxon>
    </lineage>
</organism>
<dbReference type="InterPro" id="IPR003593">
    <property type="entry name" value="AAA+_ATPase"/>
</dbReference>
<dbReference type="PRINTS" id="PR00819">
    <property type="entry name" value="CBXCFQXSUPER"/>
</dbReference>
<dbReference type="EMBL" id="ONZQ02000010">
    <property type="protein sequence ID" value="SPO04263.1"/>
    <property type="molecule type" value="Genomic_DNA"/>
</dbReference>
<evidence type="ECO:0000313" key="6">
    <source>
        <dbReference type="Proteomes" id="UP001187682"/>
    </source>
</evidence>
<gene>
    <name evidence="5" type="ORF">DNG_06946</name>
</gene>
<feature type="region of interest" description="Disordered" evidence="3">
    <location>
        <begin position="35"/>
        <end position="59"/>
    </location>
</feature>
<keyword evidence="6" id="KW-1185">Reference proteome</keyword>
<proteinExistence type="predicted"/>
<keyword evidence="2" id="KW-0067">ATP-binding</keyword>
<dbReference type="InterPro" id="IPR054289">
    <property type="entry name" value="DUF7025"/>
</dbReference>
<dbReference type="GO" id="GO:0005524">
    <property type="term" value="F:ATP binding"/>
    <property type="evidence" value="ECO:0007669"/>
    <property type="project" value="UniProtKB-KW"/>
</dbReference>
<protein>
    <submittedName>
        <fullName evidence="5">Related to TOB3 (Member of AAA-ATPase family)</fullName>
    </submittedName>
</protein>
<dbReference type="PANTHER" id="PTHR46411:SF3">
    <property type="entry name" value="AAA+ ATPASE DOMAIN-CONTAINING PROTEIN"/>
    <property type="match status" value="1"/>
</dbReference>
<dbReference type="AlphaFoldDB" id="A0AAE8N2I5"/>
<evidence type="ECO:0000256" key="1">
    <source>
        <dbReference type="ARBA" id="ARBA00022741"/>
    </source>
</evidence>
<evidence type="ECO:0000256" key="3">
    <source>
        <dbReference type="SAM" id="MobiDB-lite"/>
    </source>
</evidence>
<dbReference type="GO" id="GO:0016887">
    <property type="term" value="F:ATP hydrolysis activity"/>
    <property type="evidence" value="ECO:0007669"/>
    <property type="project" value="InterPro"/>
</dbReference>
<dbReference type="Proteomes" id="UP001187682">
    <property type="component" value="Unassembled WGS sequence"/>
</dbReference>
<name>A0AAE8N2I5_9PEZI</name>
<evidence type="ECO:0000259" key="4">
    <source>
        <dbReference type="SMART" id="SM00382"/>
    </source>
</evidence>
<comment type="caution">
    <text evidence="5">The sequence shown here is derived from an EMBL/GenBank/DDBJ whole genome shotgun (WGS) entry which is preliminary data.</text>
</comment>
<evidence type="ECO:0000256" key="2">
    <source>
        <dbReference type="ARBA" id="ARBA00022840"/>
    </source>
</evidence>
<dbReference type="InterPro" id="IPR000641">
    <property type="entry name" value="CbxX/CfxQ"/>
</dbReference>
<dbReference type="Pfam" id="PF22942">
    <property type="entry name" value="DUF7025"/>
    <property type="match status" value="1"/>
</dbReference>
<evidence type="ECO:0000313" key="5">
    <source>
        <dbReference type="EMBL" id="SPO04263.1"/>
    </source>
</evidence>